<accession>A0A833L1N5</accession>
<dbReference type="EMBL" id="WPAF01000007">
    <property type="protein sequence ID" value="KAF0134576.1"/>
    <property type="molecule type" value="Genomic_DNA"/>
</dbReference>
<evidence type="ECO:0000313" key="1">
    <source>
        <dbReference type="EMBL" id="KAF0134576.1"/>
    </source>
</evidence>
<name>A0A833L1N5_UNCSA</name>
<gene>
    <name evidence="1" type="ORF">FD145_594</name>
</gene>
<proteinExistence type="predicted"/>
<protein>
    <submittedName>
        <fullName evidence="1">Uncharacterized protein</fullName>
    </submittedName>
</protein>
<organism evidence="1 2">
    <name type="scientific">Candidatus Saganbacteria bacterium</name>
    <dbReference type="NCBI Taxonomy" id="2575572"/>
    <lineage>
        <taxon>Bacteria</taxon>
        <taxon>Bacillati</taxon>
        <taxon>Saganbacteria</taxon>
    </lineage>
</organism>
<dbReference type="AlphaFoldDB" id="A0A833L1N5"/>
<comment type="caution">
    <text evidence="1">The sequence shown here is derived from an EMBL/GenBank/DDBJ whole genome shotgun (WGS) entry which is preliminary data.</text>
</comment>
<evidence type="ECO:0000313" key="2">
    <source>
        <dbReference type="Proteomes" id="UP000488506"/>
    </source>
</evidence>
<sequence>MQAYKLGMGQIISRIGNIAFSKNPTVLRVRVAGKWDELTELSFDDLHKTLGTARQVNQDLIMAVGVEHLPQQILEPIKTLGFENEFRQFCRCLAFCSSISISATQQPLIGFVFDNQFRDSLFTLQQGEIDLLSKPNFIPEIERTLFLNAFDSDGKLLSAIDQVVSILNLVGYLRSYSLGQEHGIELEYYPRRYLATLYQSKIIRQFIENNKNALAQELQNRWLPHISNELYSLASLYSEQEQALYNRLIG</sequence>
<dbReference type="Proteomes" id="UP000488506">
    <property type="component" value="Unassembled WGS sequence"/>
</dbReference>
<reference evidence="1 2" key="1">
    <citation type="submission" date="2019-12" db="EMBL/GenBank/DDBJ databases">
        <authorList>
            <person name="Wolfe R."/>
            <person name="Danczak R."/>
            <person name="Wilkins M."/>
        </authorList>
    </citation>
    <scope>NUCLEOTIDE SEQUENCE [LARGE SCALE GENOMIC DNA]</scope>
    <source>
        <strain evidence="1">X2_MaxBin.013</strain>
    </source>
</reference>